<accession>A0AA36FK68</accession>
<keyword evidence="2" id="KW-1185">Reference proteome</keyword>
<gene>
    <name evidence="1" type="ORF">OCTVUL_1B012664</name>
</gene>
<evidence type="ECO:0000313" key="2">
    <source>
        <dbReference type="Proteomes" id="UP001162480"/>
    </source>
</evidence>
<evidence type="ECO:0000313" key="1">
    <source>
        <dbReference type="EMBL" id="CAI9742040.1"/>
    </source>
</evidence>
<dbReference type="Proteomes" id="UP001162480">
    <property type="component" value="Chromosome 27"/>
</dbReference>
<name>A0AA36FK68_OCTVU</name>
<protein>
    <submittedName>
        <fullName evidence="1">Uncharacterized protein</fullName>
    </submittedName>
</protein>
<sequence>MFVTPGSLCRTPSLSTDYLSLTQYDGCGPSGIPDHKSLFWCRIWAGRCRNRNGSTAEIKSVWFDPAAKKLPDQLGGSELGQELPLAVALDLQPSVQAHAAS</sequence>
<reference evidence="1" key="1">
    <citation type="submission" date="2023-08" db="EMBL/GenBank/DDBJ databases">
        <authorList>
            <person name="Alioto T."/>
            <person name="Alioto T."/>
            <person name="Gomez Garrido J."/>
        </authorList>
    </citation>
    <scope>NUCLEOTIDE SEQUENCE</scope>
</reference>
<proteinExistence type="predicted"/>
<dbReference type="AlphaFoldDB" id="A0AA36FK68"/>
<dbReference type="EMBL" id="OX597840">
    <property type="protein sequence ID" value="CAI9742040.1"/>
    <property type="molecule type" value="Genomic_DNA"/>
</dbReference>
<organism evidence="1 2">
    <name type="scientific">Octopus vulgaris</name>
    <name type="common">Common octopus</name>
    <dbReference type="NCBI Taxonomy" id="6645"/>
    <lineage>
        <taxon>Eukaryota</taxon>
        <taxon>Metazoa</taxon>
        <taxon>Spiralia</taxon>
        <taxon>Lophotrochozoa</taxon>
        <taxon>Mollusca</taxon>
        <taxon>Cephalopoda</taxon>
        <taxon>Coleoidea</taxon>
        <taxon>Octopodiformes</taxon>
        <taxon>Octopoda</taxon>
        <taxon>Incirrata</taxon>
        <taxon>Octopodidae</taxon>
        <taxon>Octopus</taxon>
    </lineage>
</organism>